<reference evidence="4" key="3">
    <citation type="submission" date="2025-08" db="UniProtKB">
        <authorList>
            <consortium name="RefSeq"/>
        </authorList>
    </citation>
    <scope>IDENTIFICATION</scope>
    <source>
        <strain evidence="4">CBS 342.82</strain>
    </source>
</reference>
<dbReference type="Pfam" id="PF23584">
    <property type="entry name" value="DUF7136"/>
    <property type="match status" value="1"/>
</dbReference>
<reference evidence="4" key="1">
    <citation type="submission" date="2020-01" db="EMBL/GenBank/DDBJ databases">
        <authorList>
            <consortium name="DOE Joint Genome Institute"/>
            <person name="Haridas S."/>
            <person name="Albert R."/>
            <person name="Binder M."/>
            <person name="Bloem J."/>
            <person name="Labutti K."/>
            <person name="Salamov A."/>
            <person name="Andreopoulos B."/>
            <person name="Baker S.E."/>
            <person name="Barry K."/>
            <person name="Bills G."/>
            <person name="Bluhm B.H."/>
            <person name="Cannon C."/>
            <person name="Castanera R."/>
            <person name="Culley D.E."/>
            <person name="Daum C."/>
            <person name="Ezra D."/>
            <person name="Gonzalez J.B."/>
            <person name="Henrissat B."/>
            <person name="Kuo A."/>
            <person name="Liang C."/>
            <person name="Lipzen A."/>
            <person name="Lutzoni F."/>
            <person name="Magnuson J."/>
            <person name="Mondo S."/>
            <person name="Nolan M."/>
            <person name="Ohm R."/>
            <person name="Pangilinan J."/>
            <person name="Park H.-J."/>
            <person name="Ramirez L."/>
            <person name="Alfaro M."/>
            <person name="Sun H."/>
            <person name="Tritt A."/>
            <person name="Yoshinaga Y."/>
            <person name="Zwiers L.-H."/>
            <person name="Turgeon B.G."/>
            <person name="Goodwin S.B."/>
            <person name="Spatafora J.W."/>
            <person name="Crous P.W."/>
            <person name="Grigoriev I.V."/>
        </authorList>
    </citation>
    <scope>NUCLEOTIDE SEQUENCE</scope>
    <source>
        <strain evidence="4">CBS 342.82</strain>
    </source>
</reference>
<gene>
    <name evidence="4" type="ORF">K489DRAFT_371508</name>
</gene>
<sequence>MAYFLAIFLFLFASRSLASLSDIYDTPRVFEVQLISPRNGTWEPTANMPIIFAIKNPRLASPLGVSYISWRFAKLGTFSDQYSDSGDIKLQTLNGSTPSPYIAIDHSSVMGKVEAEWVFVWDISFSNCSNDVTDVQDEDGREGRVATTNIWRDGKINRLQFTTRNATTAMSVEAAMSSDDTCRLSDTIALNVHDLLPLPGWIRTGDQSQWYAPTWRPSCANLGPTPTTASSCAFNGTTRSSVAAQVSYYGCKSNCTLPGERSAASSSNCFNSLLFAVLLCMALGVILN</sequence>
<feature type="signal peptide" evidence="1">
    <location>
        <begin position="1"/>
        <end position="18"/>
    </location>
</feature>
<reference evidence="4" key="2">
    <citation type="submission" date="2020-04" db="EMBL/GenBank/DDBJ databases">
        <authorList>
            <consortium name="NCBI Genome Project"/>
        </authorList>
    </citation>
    <scope>NUCLEOTIDE SEQUENCE</scope>
    <source>
        <strain evidence="4">CBS 342.82</strain>
    </source>
</reference>
<evidence type="ECO:0000259" key="2">
    <source>
        <dbReference type="Pfam" id="PF23584"/>
    </source>
</evidence>
<dbReference type="RefSeq" id="XP_033458531.1">
    <property type="nucleotide sequence ID" value="XM_033603244.1"/>
</dbReference>
<organism evidence="4">
    <name type="scientific">Dissoconium aciculare CBS 342.82</name>
    <dbReference type="NCBI Taxonomy" id="1314786"/>
    <lineage>
        <taxon>Eukaryota</taxon>
        <taxon>Fungi</taxon>
        <taxon>Dikarya</taxon>
        <taxon>Ascomycota</taxon>
        <taxon>Pezizomycotina</taxon>
        <taxon>Dothideomycetes</taxon>
        <taxon>Dothideomycetidae</taxon>
        <taxon>Mycosphaerellales</taxon>
        <taxon>Dissoconiaceae</taxon>
        <taxon>Dissoconium</taxon>
    </lineage>
</organism>
<feature type="domain" description="DUF7136" evidence="2">
    <location>
        <begin position="26"/>
        <end position="254"/>
    </location>
</feature>
<dbReference type="GeneID" id="54361044"/>
<dbReference type="Proteomes" id="UP000504637">
    <property type="component" value="Unplaced"/>
</dbReference>
<evidence type="ECO:0000313" key="3">
    <source>
        <dbReference type="Proteomes" id="UP000504637"/>
    </source>
</evidence>
<keyword evidence="3" id="KW-1185">Reference proteome</keyword>
<dbReference type="AlphaFoldDB" id="A0A6J3M0D3"/>
<proteinExistence type="predicted"/>
<feature type="chain" id="PRO_5027082949" description="DUF7136 domain-containing protein" evidence="1">
    <location>
        <begin position="19"/>
        <end position="288"/>
    </location>
</feature>
<dbReference type="InterPro" id="IPR055560">
    <property type="entry name" value="DUF7136"/>
</dbReference>
<name>A0A6J3M0D3_9PEZI</name>
<dbReference type="OrthoDB" id="4490227at2759"/>
<evidence type="ECO:0000256" key="1">
    <source>
        <dbReference type="SAM" id="SignalP"/>
    </source>
</evidence>
<protein>
    <recommendedName>
        <fullName evidence="2">DUF7136 domain-containing protein</fullName>
    </recommendedName>
</protein>
<keyword evidence="1" id="KW-0732">Signal</keyword>
<evidence type="ECO:0000313" key="4">
    <source>
        <dbReference type="RefSeq" id="XP_033458531.1"/>
    </source>
</evidence>
<accession>A0A6J3M0D3</accession>